<dbReference type="Pfam" id="PF08280">
    <property type="entry name" value="HTH_Mga"/>
    <property type="match status" value="1"/>
</dbReference>
<sequence>MCLLIGRYVMLERYIEKNIFRQVYLCQQLYQKKKIALHTMAERLNVCTITITNDLELLKESFGQEILTFERTKNTCKASFSSAYSLLELTQRIFRRSDFLRVLNDFLSGNTHWSEIAEKEFLSTSKIYQIREDIFEFAEELGYLQSDHTIKLPEKDLRYLLLAISRYTGDRSAIPYNKMIASSAADLIDYVEEHFFDRDYPSSEREIIILGSQLSSQRARQFPIQFSDDEKQTAQQTPLFGLLREGVKTLKSTICTNEEELFFIYSLFNARNYLCNNLELLQKDFEVVYQNHIKCYPELEKLLQQLRSALNISIENELLLKKAFLPFIRSTWANMQLFQPDVIYLLDNDQQELYQTVQHILNQWAADYQTEIHWNENLIRKMTLTLDLLRRNTFDEKVELYIVAPSDFNFLYYRKQLKALLDDHFIISNMIYNTLNEVVDDVFFCSKRIIVCDTALYQPDLGSENTLIFPVSLQTINSTCFEINQVIRPLEKEAVTEVGGFKK</sequence>
<organism evidence="2">
    <name type="scientific">Enterococcus avium</name>
    <name type="common">Streptococcus avium</name>
    <dbReference type="NCBI Taxonomy" id="33945"/>
    <lineage>
        <taxon>Bacteria</taxon>
        <taxon>Bacillati</taxon>
        <taxon>Bacillota</taxon>
        <taxon>Bacilli</taxon>
        <taxon>Lactobacillales</taxon>
        <taxon>Enterococcaceae</taxon>
        <taxon>Enterococcus</taxon>
    </lineage>
</organism>
<protein>
    <recommendedName>
        <fullName evidence="1">M protein trans-acting positive regulator (MGA) HTH domain-containing protein</fullName>
    </recommendedName>
</protein>
<dbReference type="EMBL" id="AB548685">
    <property type="protein sequence ID" value="BAJ16220.1"/>
    <property type="molecule type" value="Genomic_DNA"/>
</dbReference>
<accession>E0D5D8</accession>
<reference evidence="2" key="1">
    <citation type="journal article" date="2010" name="Biol. Pharm. Bull.">
        <title>Establishment of an efficient fermentation system of gamma-aminobutyric acid by a lactic acid bacterium, Enterococcus avium G-15, isolated from carrot leaves.</title>
        <authorList>
            <person name="Tamura T."/>
            <person name="Noda M."/>
            <person name="Ozaki M."/>
            <person name="Maruyama M."/>
            <person name="Matoba Y."/>
            <person name="Kumagai T."/>
            <person name="Sugiyama M."/>
        </authorList>
    </citation>
    <scope>NUCLEOTIDE SEQUENCE</scope>
    <source>
        <strain evidence="2">G-15</strain>
    </source>
</reference>
<feature type="domain" description="M protein trans-acting positive regulator (MGA) HTH" evidence="1">
    <location>
        <begin position="16"/>
        <end position="67"/>
    </location>
</feature>
<name>E0D5D8_ENTAV</name>
<dbReference type="AlphaFoldDB" id="E0D5D8"/>
<proteinExistence type="predicted"/>
<dbReference type="InterPro" id="IPR013199">
    <property type="entry name" value="HTH_Mga_DNA-bd_dom"/>
</dbReference>
<evidence type="ECO:0000259" key="1">
    <source>
        <dbReference type="Pfam" id="PF08280"/>
    </source>
</evidence>
<evidence type="ECO:0000313" key="2">
    <source>
        <dbReference type="EMBL" id="BAJ16220.1"/>
    </source>
</evidence>